<evidence type="ECO:0000259" key="2">
    <source>
        <dbReference type="PROSITE" id="PS51199"/>
    </source>
</evidence>
<organism evidence="3 4">
    <name type="scientific">Andalucia godoyi</name>
    <name type="common">Flagellate</name>
    <dbReference type="NCBI Taxonomy" id="505711"/>
    <lineage>
        <taxon>Eukaryota</taxon>
        <taxon>Discoba</taxon>
        <taxon>Jakobida</taxon>
        <taxon>Andalucina</taxon>
        <taxon>Andaluciidae</taxon>
        <taxon>Andalucia</taxon>
    </lineage>
</organism>
<proteinExistence type="predicted"/>
<keyword evidence="3" id="KW-0547">Nucleotide-binding</keyword>
<dbReference type="PANTHER" id="PTHR12873:SF0">
    <property type="entry name" value="TWINKLE MTDNA HELICASE"/>
    <property type="match status" value="1"/>
</dbReference>
<keyword evidence="3" id="KW-0378">Hydrolase</keyword>
<feature type="region of interest" description="Disordered" evidence="1">
    <location>
        <begin position="737"/>
        <end position="772"/>
    </location>
</feature>
<dbReference type="Gene3D" id="3.40.1360.10">
    <property type="match status" value="1"/>
</dbReference>
<accession>A0A8K0AI38</accession>
<dbReference type="Proteomes" id="UP000799049">
    <property type="component" value="Unassembled WGS sequence"/>
</dbReference>
<dbReference type="PROSITE" id="PS51199">
    <property type="entry name" value="SF4_HELICASE"/>
    <property type="match status" value="1"/>
</dbReference>
<dbReference type="SUPFAM" id="SSF56731">
    <property type="entry name" value="DNA primase core"/>
    <property type="match status" value="1"/>
</dbReference>
<reference evidence="3" key="1">
    <citation type="submission" date="2019-09" db="EMBL/GenBank/DDBJ databases">
        <title>The Mitochondrial Proteome of the Jakobid, Andalucia godoyi, a Protist With the Most Gene-Rich and Bacteria-Like Mitochondrial Genome.</title>
        <authorList>
            <person name="Gray M.W."/>
            <person name="Burger G."/>
            <person name="Derelle R."/>
            <person name="Klimes V."/>
            <person name="Leger M."/>
            <person name="Sarrasin M."/>
            <person name="Vlcek C."/>
            <person name="Roger A.J."/>
            <person name="Elias M."/>
            <person name="Lang B.F."/>
        </authorList>
    </citation>
    <scope>NUCLEOTIDE SEQUENCE</scope>
    <source>
        <strain evidence="3">And28</strain>
    </source>
</reference>
<dbReference type="CDD" id="cd01029">
    <property type="entry name" value="TOPRIM_primases"/>
    <property type="match status" value="1"/>
</dbReference>
<keyword evidence="3" id="KW-0067">ATP-binding</keyword>
<dbReference type="CDD" id="cd01122">
    <property type="entry name" value="Twinkle_C"/>
    <property type="match status" value="1"/>
</dbReference>
<evidence type="ECO:0000256" key="1">
    <source>
        <dbReference type="SAM" id="MobiDB-lite"/>
    </source>
</evidence>
<dbReference type="GO" id="GO:0005524">
    <property type="term" value="F:ATP binding"/>
    <property type="evidence" value="ECO:0007669"/>
    <property type="project" value="InterPro"/>
</dbReference>
<protein>
    <submittedName>
        <fullName evidence="3">Mitochondrial Twinkle helicase</fullName>
    </submittedName>
</protein>
<sequence>MFRSVGVLLRGRRGFDRGFCNVPHLVTIRLFSALPADASAEVVNTLKPKTKRKSLRDQNAEMHLNAGSGVIFSAEETLEQERNVFFSSNAVHVPSHEIEDLLRDNGLDFRASDDHFIVRLCPFCHPIKDVASNMYKLYVHRTKGLYCCHRCRARGQYSDLVRKLSKEVDLSSLPESSYSSSMTADAHGASVSTTSNLMAGSQPKNTSNSVYTGSANAIGSESLKLAHDQSVEDLFKNPKFVGALQYLQSVRGFNHDTIRAYRVGAKIHSFFEPKAGASPMDVKSMDRVEKHVFAFPWFGPPKMSELMDPKSSLVIRRLKIRSVDDKSKMALYPAGANWGLFGWHLIHKMVQNGDAVDSVVLTEGEFDAMAVYQSTGIPALSLPNGASSLPEECVDFLSPFSRIILWMDNDQAGVEGARRFAEKLGIERCFIVGFDDPKAPKDANDALRAKMDMKKMIDASKQLNHKAICSMRDLATSIRVQLANPEKLAGISFTSLPKFTQIIKGHRRGEVTIFSGPTGIGKTTILSQMSLDLSMQGVSTLWGSFEIPLSTFARKLLQQFAAAPIEAEQVPELIDQFESSVQMYFLRFFGSTKLQDVLTAMRFAIVRYDVGHVIIDNLQFMTSGQAMGVGKFDLQEKAIEEFRSFATRNNVHVTLVVHPRKEDDDLPLSLASVFGSAKATQEADNVVFIQRYKGDLYRFLDVKKNRFDGCVGSVPYRFEHETNRIYEMTNDEVQGVLGNSQMSDAGSSSPGLFKSGDSPRRFQKPTYKPSRS</sequence>
<keyword evidence="3" id="KW-0347">Helicase</keyword>
<dbReference type="InterPro" id="IPR034154">
    <property type="entry name" value="TOPRIM_DnaG/twinkle"/>
</dbReference>
<dbReference type="EMBL" id="VRVR01000022">
    <property type="protein sequence ID" value="KAF0852663.1"/>
    <property type="molecule type" value="Genomic_DNA"/>
</dbReference>
<name>A0A8K0AI38_ANDGO</name>
<dbReference type="SUPFAM" id="SSF52540">
    <property type="entry name" value="P-loop containing nucleoside triphosphate hydrolases"/>
    <property type="match status" value="1"/>
</dbReference>
<evidence type="ECO:0000313" key="3">
    <source>
        <dbReference type="EMBL" id="KAF0852663.1"/>
    </source>
</evidence>
<dbReference type="PANTHER" id="PTHR12873">
    <property type="entry name" value="T7-LIKE MITOCHONDRIAL DNA HELICASE"/>
    <property type="match status" value="1"/>
</dbReference>
<dbReference type="Pfam" id="PF13155">
    <property type="entry name" value="Toprim_2"/>
    <property type="match status" value="1"/>
</dbReference>
<dbReference type="InterPro" id="IPR007694">
    <property type="entry name" value="DNA_helicase_DnaB-like_C"/>
</dbReference>
<gene>
    <name evidence="3" type="ORF">ANDGO_06345</name>
</gene>
<dbReference type="Pfam" id="PF13481">
    <property type="entry name" value="AAA_25"/>
    <property type="match status" value="1"/>
</dbReference>
<dbReference type="AlphaFoldDB" id="A0A8K0AI38"/>
<feature type="domain" description="SF4 helicase" evidence="2">
    <location>
        <begin position="485"/>
        <end position="732"/>
    </location>
</feature>
<feature type="compositionally biased region" description="Polar residues" evidence="1">
    <location>
        <begin position="737"/>
        <end position="750"/>
    </location>
</feature>
<keyword evidence="4" id="KW-1185">Reference proteome</keyword>
<dbReference type="GO" id="GO:0006260">
    <property type="term" value="P:DNA replication"/>
    <property type="evidence" value="ECO:0007669"/>
    <property type="project" value="InterPro"/>
</dbReference>
<dbReference type="GO" id="GO:0043139">
    <property type="term" value="F:5'-3' DNA helicase activity"/>
    <property type="evidence" value="ECO:0007669"/>
    <property type="project" value="InterPro"/>
</dbReference>
<comment type="caution">
    <text evidence="3">The sequence shown here is derived from an EMBL/GenBank/DDBJ whole genome shotgun (WGS) entry which is preliminary data.</text>
</comment>
<dbReference type="Gene3D" id="3.40.50.300">
    <property type="entry name" value="P-loop containing nucleotide triphosphate hydrolases"/>
    <property type="match status" value="1"/>
</dbReference>
<dbReference type="OrthoDB" id="275278at2759"/>
<dbReference type="InterPro" id="IPR027032">
    <property type="entry name" value="Twinkle-like"/>
</dbReference>
<dbReference type="GO" id="GO:0003697">
    <property type="term" value="F:single-stranded DNA binding"/>
    <property type="evidence" value="ECO:0007669"/>
    <property type="project" value="InterPro"/>
</dbReference>
<evidence type="ECO:0000313" key="4">
    <source>
        <dbReference type="Proteomes" id="UP000799049"/>
    </source>
</evidence>
<dbReference type="InterPro" id="IPR027417">
    <property type="entry name" value="P-loop_NTPase"/>
</dbReference>